<dbReference type="OMA" id="NAPMCKL"/>
<evidence type="ECO:0000259" key="2">
    <source>
        <dbReference type="Pfam" id="PF13843"/>
    </source>
</evidence>
<protein>
    <submittedName>
        <fullName evidence="5">PiggyBac transposable element-derived protein 4 (inferred by orthology to a human protein)</fullName>
    </submittedName>
</protein>
<keyword evidence="1" id="KW-1133">Transmembrane helix</keyword>
<sequence>MVMKWKDKREIFMLSTSHDNSFNDKGKPTVVEKYNQMKAFVDLSDQMAAYTPFVRKTTKWYIRLFFHLLTQTAVINAWFLYCKIKSTKSRLNDFKLEIVESLLEFGQADTTPITTSSTPKLEEVHNAKGHDRRRCGSCYENLCKTHGRTYASSNTKRVRTRCSNCQKYFCANCFVSKHNKCFQQQ</sequence>
<dbReference type="Pfam" id="PF13843">
    <property type="entry name" value="DDE_Tnp_1_7"/>
    <property type="match status" value="1"/>
</dbReference>
<proteinExistence type="predicted"/>
<dbReference type="EMBL" id="UYSL01012679">
    <property type="protein sequence ID" value="VDL68950.1"/>
    <property type="molecule type" value="Genomic_DNA"/>
</dbReference>
<feature type="domain" description="PiggyBac transposable element-derived protein" evidence="2">
    <location>
        <begin position="1"/>
        <end position="78"/>
    </location>
</feature>
<dbReference type="WBParaSite" id="NBR_0000535901-mRNA-1">
    <property type="protein sequence ID" value="NBR_0000535901-mRNA-1"/>
    <property type="gene ID" value="NBR_0000535901"/>
</dbReference>
<accession>A0A0N4XS57</accession>
<evidence type="ECO:0000313" key="3">
    <source>
        <dbReference type="EMBL" id="VDL68950.1"/>
    </source>
</evidence>
<gene>
    <name evidence="3" type="ORF">NBR_LOCUS5361</name>
</gene>
<dbReference type="STRING" id="27835.A0A0N4XS57"/>
<dbReference type="Proteomes" id="UP000271162">
    <property type="component" value="Unassembled WGS sequence"/>
</dbReference>
<dbReference type="AlphaFoldDB" id="A0A0N4XS57"/>
<name>A0A0N4XS57_NIPBR</name>
<feature type="transmembrane region" description="Helical" evidence="1">
    <location>
        <begin position="60"/>
        <end position="81"/>
    </location>
</feature>
<dbReference type="PANTHER" id="PTHR46599">
    <property type="entry name" value="PIGGYBAC TRANSPOSABLE ELEMENT-DERIVED PROTEIN 4"/>
    <property type="match status" value="1"/>
</dbReference>
<dbReference type="PANTHER" id="PTHR46599:SF3">
    <property type="entry name" value="PIGGYBAC TRANSPOSABLE ELEMENT-DERIVED PROTEIN 4"/>
    <property type="match status" value="1"/>
</dbReference>
<evidence type="ECO:0000313" key="5">
    <source>
        <dbReference type="WBParaSite" id="NBR_0000535901-mRNA-1"/>
    </source>
</evidence>
<keyword evidence="4" id="KW-1185">Reference proteome</keyword>
<reference evidence="3 4" key="2">
    <citation type="submission" date="2018-11" db="EMBL/GenBank/DDBJ databases">
        <authorList>
            <consortium name="Pathogen Informatics"/>
        </authorList>
    </citation>
    <scope>NUCLEOTIDE SEQUENCE [LARGE SCALE GENOMIC DNA]</scope>
</reference>
<evidence type="ECO:0000256" key="1">
    <source>
        <dbReference type="SAM" id="Phobius"/>
    </source>
</evidence>
<evidence type="ECO:0000313" key="4">
    <source>
        <dbReference type="Proteomes" id="UP000271162"/>
    </source>
</evidence>
<keyword evidence="1" id="KW-0472">Membrane</keyword>
<dbReference type="InterPro" id="IPR029526">
    <property type="entry name" value="PGBD"/>
</dbReference>
<keyword evidence="1" id="KW-0812">Transmembrane</keyword>
<reference evidence="5" key="1">
    <citation type="submission" date="2017-02" db="UniProtKB">
        <authorList>
            <consortium name="WormBaseParasite"/>
        </authorList>
    </citation>
    <scope>IDENTIFICATION</scope>
</reference>
<organism evidence="5">
    <name type="scientific">Nippostrongylus brasiliensis</name>
    <name type="common">Rat hookworm</name>
    <dbReference type="NCBI Taxonomy" id="27835"/>
    <lineage>
        <taxon>Eukaryota</taxon>
        <taxon>Metazoa</taxon>
        <taxon>Ecdysozoa</taxon>
        <taxon>Nematoda</taxon>
        <taxon>Chromadorea</taxon>
        <taxon>Rhabditida</taxon>
        <taxon>Rhabditina</taxon>
        <taxon>Rhabditomorpha</taxon>
        <taxon>Strongyloidea</taxon>
        <taxon>Heligmosomidae</taxon>
        <taxon>Nippostrongylus</taxon>
    </lineage>
</organism>